<feature type="signal peptide" evidence="1">
    <location>
        <begin position="1"/>
        <end position="21"/>
    </location>
</feature>
<dbReference type="Proteomes" id="UP000223060">
    <property type="component" value="Chromosome"/>
</dbReference>
<organism evidence="2 3">
    <name type="scientific">Listeria weihenstephanensis</name>
    <dbReference type="NCBI Taxonomy" id="1006155"/>
    <lineage>
        <taxon>Bacteria</taxon>
        <taxon>Bacillati</taxon>
        <taxon>Bacillota</taxon>
        <taxon>Bacilli</taxon>
        <taxon>Bacillales</taxon>
        <taxon>Listeriaceae</taxon>
        <taxon>Listeria</taxon>
    </lineage>
</organism>
<evidence type="ECO:0008006" key="4">
    <source>
        <dbReference type="Google" id="ProtNLM"/>
    </source>
</evidence>
<dbReference type="PROSITE" id="PS51257">
    <property type="entry name" value="PROKAR_LIPOPROTEIN"/>
    <property type="match status" value="1"/>
</dbReference>
<gene>
    <name evidence="2" type="ORF">UE46_03150</name>
</gene>
<sequence length="224" mass="25137">MKKIVIASSLLLLFVSGCSMNGANKTVEGNNKSPQQAQTTKIDEKVTDDRSIISFHGKYSSLASDLDELENTSPIVVEVIKNDEEQTVKKESDKNTLPTEFYTLSGVTITDIQKDESSTLKEGDKIKVLEDVATNVPIEGKARTLTVDNYKKMETGKAYYLYLRDSTSGDNYVLTNAFLSKYPTKEEPKSKLFLAENNLTENIEETDHQDLYEDLYTEILHGNE</sequence>
<feature type="chain" id="PRO_5039713711" description="Lipoprotein" evidence="1">
    <location>
        <begin position="22"/>
        <end position="224"/>
    </location>
</feature>
<evidence type="ECO:0000256" key="1">
    <source>
        <dbReference type="SAM" id="SignalP"/>
    </source>
</evidence>
<dbReference type="EMBL" id="CP011102">
    <property type="protein sequence ID" value="AQY50129.1"/>
    <property type="molecule type" value="Genomic_DNA"/>
</dbReference>
<accession>A0A1S7FRY4</accession>
<keyword evidence="3" id="KW-1185">Reference proteome</keyword>
<evidence type="ECO:0000313" key="2">
    <source>
        <dbReference type="EMBL" id="AQY50129.1"/>
    </source>
</evidence>
<name>A0A1S7FRY4_9LIST</name>
<dbReference type="KEGG" id="lwi:UE46_03150"/>
<protein>
    <recommendedName>
        <fullName evidence="4">Lipoprotein</fullName>
    </recommendedName>
</protein>
<proteinExistence type="predicted"/>
<evidence type="ECO:0000313" key="3">
    <source>
        <dbReference type="Proteomes" id="UP000223060"/>
    </source>
</evidence>
<reference evidence="3" key="1">
    <citation type="submission" date="2015-03" db="EMBL/GenBank/DDBJ databases">
        <authorList>
            <person name="Ferrari E."/>
            <person name="Walter M.C."/>
            <person name="Huptas C."/>
            <person name="Scherer S."/>
            <person name="Mueller-Herbst S."/>
        </authorList>
    </citation>
    <scope>NUCLEOTIDE SEQUENCE [LARGE SCALE GENOMIC DNA]</scope>
    <source>
        <strain evidence="3">LWP01</strain>
    </source>
</reference>
<keyword evidence="1" id="KW-0732">Signal</keyword>
<dbReference type="AlphaFoldDB" id="A0A1S7FRY4"/>
<dbReference type="RefSeq" id="WP_118907386.1">
    <property type="nucleotide sequence ID" value="NZ_CP011102.1"/>
</dbReference>